<dbReference type="KEGG" id="amim:MIM_c16780"/>
<dbReference type="GO" id="GO:0004640">
    <property type="term" value="F:phosphoribosylanthranilate isomerase activity"/>
    <property type="evidence" value="ECO:0007669"/>
    <property type="project" value="UniProtKB-UniRule"/>
</dbReference>
<feature type="domain" description="N-(5'phosphoribosyl) anthranilate isomerase (PRAI)" evidence="10">
    <location>
        <begin position="6"/>
        <end position="207"/>
    </location>
</feature>
<evidence type="ECO:0000256" key="7">
    <source>
        <dbReference type="ARBA" id="ARBA00023141"/>
    </source>
</evidence>
<organism evidence="11 12">
    <name type="scientific">Advenella mimigardefordensis (strain DSM 17166 / LMG 22922 / DPN7)</name>
    <dbReference type="NCBI Taxonomy" id="1247726"/>
    <lineage>
        <taxon>Bacteria</taxon>
        <taxon>Pseudomonadati</taxon>
        <taxon>Pseudomonadota</taxon>
        <taxon>Betaproteobacteria</taxon>
        <taxon>Burkholderiales</taxon>
        <taxon>Alcaligenaceae</taxon>
    </lineage>
</organism>
<dbReference type="eggNOG" id="COG0135">
    <property type="taxonomic scope" value="Bacteria"/>
</dbReference>
<evidence type="ECO:0000259" key="10">
    <source>
        <dbReference type="Pfam" id="PF00697"/>
    </source>
</evidence>
<dbReference type="HOGENOM" id="CLU_076364_2_0_4"/>
<evidence type="ECO:0000256" key="4">
    <source>
        <dbReference type="ARBA" id="ARBA00022272"/>
    </source>
</evidence>
<dbReference type="CDD" id="cd00405">
    <property type="entry name" value="PRAI"/>
    <property type="match status" value="1"/>
</dbReference>
<keyword evidence="8 9" id="KW-0413">Isomerase</keyword>
<evidence type="ECO:0000313" key="12">
    <source>
        <dbReference type="Proteomes" id="UP000019095"/>
    </source>
</evidence>
<dbReference type="UniPathway" id="UPA00035">
    <property type="reaction ID" value="UER00042"/>
</dbReference>
<evidence type="ECO:0000256" key="9">
    <source>
        <dbReference type="HAMAP-Rule" id="MF_00135"/>
    </source>
</evidence>
<dbReference type="AlphaFoldDB" id="W0PAM2"/>
<evidence type="ECO:0000256" key="6">
    <source>
        <dbReference type="ARBA" id="ARBA00022822"/>
    </source>
</evidence>
<protein>
    <recommendedName>
        <fullName evidence="4 9">N-(5'-phosphoribosyl)anthranilate isomerase</fullName>
        <shortName evidence="9">PRAI</shortName>
        <ecNumber evidence="3 9">5.3.1.24</ecNumber>
    </recommendedName>
</protein>
<dbReference type="PATRIC" id="fig|1247726.3.peg.1848"/>
<dbReference type="RefSeq" id="WP_025372394.1">
    <property type="nucleotide sequence ID" value="NZ_CP003915.1"/>
</dbReference>
<dbReference type="HAMAP" id="MF_00135">
    <property type="entry name" value="PRAI"/>
    <property type="match status" value="1"/>
</dbReference>
<dbReference type="STRING" id="1247726.MIM_c16780"/>
<dbReference type="Proteomes" id="UP000019095">
    <property type="component" value="Chromosome"/>
</dbReference>
<evidence type="ECO:0000256" key="1">
    <source>
        <dbReference type="ARBA" id="ARBA00001164"/>
    </source>
</evidence>
<comment type="catalytic activity">
    <reaction evidence="1 9">
        <text>N-(5-phospho-beta-D-ribosyl)anthranilate = 1-(2-carboxyphenylamino)-1-deoxy-D-ribulose 5-phosphate</text>
        <dbReference type="Rhea" id="RHEA:21540"/>
        <dbReference type="ChEBI" id="CHEBI:18277"/>
        <dbReference type="ChEBI" id="CHEBI:58613"/>
        <dbReference type="EC" id="5.3.1.24"/>
    </reaction>
</comment>
<dbReference type="GO" id="GO:0000162">
    <property type="term" value="P:L-tryptophan biosynthetic process"/>
    <property type="evidence" value="ECO:0007669"/>
    <property type="project" value="UniProtKB-UniRule"/>
</dbReference>
<dbReference type="PANTHER" id="PTHR42894">
    <property type="entry name" value="N-(5'-PHOSPHORIBOSYL)ANTHRANILATE ISOMERASE"/>
    <property type="match status" value="1"/>
</dbReference>
<comment type="similarity">
    <text evidence="9">Belongs to the TrpF family.</text>
</comment>
<proteinExistence type="inferred from homology"/>
<dbReference type="InterPro" id="IPR001240">
    <property type="entry name" value="PRAI_dom"/>
</dbReference>
<dbReference type="EMBL" id="CP003915">
    <property type="protein sequence ID" value="AHG63761.1"/>
    <property type="molecule type" value="Genomic_DNA"/>
</dbReference>
<dbReference type="EC" id="5.3.1.24" evidence="3 9"/>
<name>W0PAM2_ADVMD</name>
<dbReference type="Pfam" id="PF00697">
    <property type="entry name" value="PRAI"/>
    <property type="match status" value="1"/>
</dbReference>
<evidence type="ECO:0000256" key="8">
    <source>
        <dbReference type="ARBA" id="ARBA00023235"/>
    </source>
</evidence>
<dbReference type="InterPro" id="IPR013785">
    <property type="entry name" value="Aldolase_TIM"/>
</dbReference>
<dbReference type="SUPFAM" id="SSF51366">
    <property type="entry name" value="Ribulose-phoshate binding barrel"/>
    <property type="match status" value="1"/>
</dbReference>
<sequence>MRTRVKFCGLSSEKDIHDAVHAGADAIGLVLYEKSKRYVPLAQAAALRRAVPAFVHAVTLTVNADVSLIEQIMNTVRPDFIQFHGDETADFCEQFAYPYIRALRVGAPGLATPQEIAAAVKAYPNARAFLFDAYSPAYGGAGISFEIGLLAQVTQDLPAHKIIIAGGLNASNIGALVSSYHPYAVDLSSGIEIAPGEKSAGKMRSFMLALSEADKLHWPAEL</sequence>
<keyword evidence="12" id="KW-1185">Reference proteome</keyword>
<evidence type="ECO:0000256" key="5">
    <source>
        <dbReference type="ARBA" id="ARBA00022605"/>
    </source>
</evidence>
<evidence type="ECO:0000256" key="3">
    <source>
        <dbReference type="ARBA" id="ARBA00012572"/>
    </source>
</evidence>
<comment type="pathway">
    <text evidence="2 9">Amino-acid biosynthesis; L-tryptophan biosynthesis; L-tryptophan from chorismate: step 3/5.</text>
</comment>
<evidence type="ECO:0000256" key="2">
    <source>
        <dbReference type="ARBA" id="ARBA00004664"/>
    </source>
</evidence>
<dbReference type="Gene3D" id="3.20.20.70">
    <property type="entry name" value="Aldolase class I"/>
    <property type="match status" value="1"/>
</dbReference>
<dbReference type="InterPro" id="IPR011060">
    <property type="entry name" value="RibuloseP-bd_barrel"/>
</dbReference>
<gene>
    <name evidence="9 11" type="primary">trpF</name>
    <name evidence="11" type="ORF">MIM_c16780</name>
</gene>
<reference evidence="11 12" key="1">
    <citation type="journal article" date="2014" name="Microbiology">
        <title>Unravelling the complete genome sequence of Advenella mimigardefordensis strain DPN7T and novel insights in the catabolism of the xenobiotic polythioester precursor 3,3'-dithiodipropionate.</title>
        <authorList>
            <person name="Wubbeler J.H."/>
            <person name="Hiessl S."/>
            <person name="Schuldes J."/>
            <person name="Thurmer A."/>
            <person name="Daniel R."/>
            <person name="Steinbuchel A."/>
        </authorList>
    </citation>
    <scope>NUCLEOTIDE SEQUENCE [LARGE SCALE GENOMIC DNA]</scope>
    <source>
        <strain evidence="12">DSM 17166 / LMG 22922 / DPN7</strain>
    </source>
</reference>
<accession>W0PAM2</accession>
<keyword evidence="7 9" id="KW-0057">Aromatic amino acid biosynthesis</keyword>
<dbReference type="PANTHER" id="PTHR42894:SF1">
    <property type="entry name" value="N-(5'-PHOSPHORIBOSYL)ANTHRANILATE ISOMERASE"/>
    <property type="match status" value="1"/>
</dbReference>
<keyword evidence="5 9" id="KW-0028">Amino-acid biosynthesis</keyword>
<evidence type="ECO:0000313" key="11">
    <source>
        <dbReference type="EMBL" id="AHG63761.1"/>
    </source>
</evidence>
<dbReference type="InterPro" id="IPR044643">
    <property type="entry name" value="TrpF_fam"/>
</dbReference>
<keyword evidence="6 9" id="KW-0822">Tryptophan biosynthesis</keyword>